<feature type="chain" id="PRO_5044553210" evidence="1">
    <location>
        <begin position="16"/>
        <end position="319"/>
    </location>
</feature>
<gene>
    <name evidence="2" type="ORF">TCNE_LOCUS8307</name>
</gene>
<evidence type="ECO:0000313" key="3">
    <source>
        <dbReference type="Proteomes" id="UP000050794"/>
    </source>
</evidence>
<evidence type="ECO:0000313" key="2">
    <source>
        <dbReference type="EMBL" id="VDM39628.1"/>
    </source>
</evidence>
<accession>A0A183UII7</accession>
<dbReference type="EMBL" id="UYWY01019872">
    <property type="protein sequence ID" value="VDM39628.1"/>
    <property type="molecule type" value="Genomic_DNA"/>
</dbReference>
<name>A0A183UII7_TOXCA</name>
<keyword evidence="3" id="KW-1185">Reference proteome</keyword>
<evidence type="ECO:0000313" key="4">
    <source>
        <dbReference type="WBParaSite" id="TCNE_0000830701-mRNA-1"/>
    </source>
</evidence>
<dbReference type="Proteomes" id="UP000050794">
    <property type="component" value="Unassembled WGS sequence"/>
</dbReference>
<dbReference type="WBParaSite" id="TCNE_0000830701-mRNA-1">
    <property type="protein sequence ID" value="TCNE_0000830701-mRNA-1"/>
    <property type="gene ID" value="TCNE_0000830701"/>
</dbReference>
<sequence>MFAVLWPVLLYSLFAVSVRIQDSGFWRKGDTLVMHHRSVRNRRLKITLDSEASLGECKQCAVPGNGMNQTEWTVPCDMTGLSDEVLNGVKPQKRPIRVRVHPNSLMKAEGNAEVAKSLETSAKQLIEEMLGVDWSFSVPSLPDVRIQHVQQLRKLFAIAKARITHFDDCVVVNWPFDKSHAAGTLSRSSVLAALSLKVFSRPFSDAKQPLGFEAQIVSLRFIREGHKLELDERGFRLYLHRNSFEANSIPIRICEQVTAVRFEENGDTKEMVSFSSSIFHVFNFAAKVTICLKANEENPGELSMKAILLVSFQYCSLTA</sequence>
<organism evidence="3 4">
    <name type="scientific">Toxocara canis</name>
    <name type="common">Canine roundworm</name>
    <dbReference type="NCBI Taxonomy" id="6265"/>
    <lineage>
        <taxon>Eukaryota</taxon>
        <taxon>Metazoa</taxon>
        <taxon>Ecdysozoa</taxon>
        <taxon>Nematoda</taxon>
        <taxon>Chromadorea</taxon>
        <taxon>Rhabditida</taxon>
        <taxon>Spirurina</taxon>
        <taxon>Ascaridomorpha</taxon>
        <taxon>Ascaridoidea</taxon>
        <taxon>Toxocaridae</taxon>
        <taxon>Toxocara</taxon>
    </lineage>
</organism>
<keyword evidence="1" id="KW-0732">Signal</keyword>
<evidence type="ECO:0000256" key="1">
    <source>
        <dbReference type="SAM" id="SignalP"/>
    </source>
</evidence>
<proteinExistence type="predicted"/>
<reference evidence="4" key="1">
    <citation type="submission" date="2016-06" db="UniProtKB">
        <authorList>
            <consortium name="WormBaseParasite"/>
        </authorList>
    </citation>
    <scope>IDENTIFICATION</scope>
</reference>
<reference evidence="2 3" key="2">
    <citation type="submission" date="2018-11" db="EMBL/GenBank/DDBJ databases">
        <authorList>
            <consortium name="Pathogen Informatics"/>
        </authorList>
    </citation>
    <scope>NUCLEOTIDE SEQUENCE [LARGE SCALE GENOMIC DNA]</scope>
</reference>
<feature type="signal peptide" evidence="1">
    <location>
        <begin position="1"/>
        <end position="15"/>
    </location>
</feature>
<protein>
    <submittedName>
        <fullName evidence="4">SHR-BD domain-containing protein</fullName>
    </submittedName>
</protein>
<dbReference type="AlphaFoldDB" id="A0A183UII7"/>